<reference evidence="1 2" key="1">
    <citation type="submission" date="2020-08" db="EMBL/GenBank/DDBJ databases">
        <authorList>
            <person name="Koutsovoulos G."/>
            <person name="Danchin GJ E."/>
        </authorList>
    </citation>
    <scope>NUCLEOTIDE SEQUENCE [LARGE SCALE GENOMIC DNA]</scope>
</reference>
<evidence type="ECO:0000313" key="1">
    <source>
        <dbReference type="EMBL" id="CAD2148291.1"/>
    </source>
</evidence>
<accession>A0A6V7U796</accession>
<evidence type="ECO:0000313" key="2">
    <source>
        <dbReference type="Proteomes" id="UP000580250"/>
    </source>
</evidence>
<protein>
    <submittedName>
        <fullName evidence="1">Uncharacterized protein</fullName>
    </submittedName>
</protein>
<sequence length="54" mass="6212">MAYNPGSIIEPTSKDYFQDKISRSPNIQHNTVQKTFKNSGVKFSGKIFSKNYLR</sequence>
<organism evidence="1 2">
    <name type="scientific">Meloidogyne enterolobii</name>
    <name type="common">Root-knot nematode worm</name>
    <name type="synonym">Meloidogyne mayaguensis</name>
    <dbReference type="NCBI Taxonomy" id="390850"/>
    <lineage>
        <taxon>Eukaryota</taxon>
        <taxon>Metazoa</taxon>
        <taxon>Ecdysozoa</taxon>
        <taxon>Nematoda</taxon>
        <taxon>Chromadorea</taxon>
        <taxon>Rhabditida</taxon>
        <taxon>Tylenchina</taxon>
        <taxon>Tylenchomorpha</taxon>
        <taxon>Tylenchoidea</taxon>
        <taxon>Meloidogynidae</taxon>
        <taxon>Meloidogyninae</taxon>
        <taxon>Meloidogyne</taxon>
    </lineage>
</organism>
<dbReference type="EMBL" id="CAJEWN010000041">
    <property type="protein sequence ID" value="CAD2148291.1"/>
    <property type="molecule type" value="Genomic_DNA"/>
</dbReference>
<dbReference type="AlphaFoldDB" id="A0A6V7U796"/>
<gene>
    <name evidence="1" type="ORF">MENT_LOCUS9282</name>
</gene>
<proteinExistence type="predicted"/>
<dbReference type="Proteomes" id="UP000580250">
    <property type="component" value="Unassembled WGS sequence"/>
</dbReference>
<comment type="caution">
    <text evidence="1">The sequence shown here is derived from an EMBL/GenBank/DDBJ whole genome shotgun (WGS) entry which is preliminary data.</text>
</comment>
<name>A0A6V7U796_MELEN</name>